<comment type="similarity">
    <text evidence="2">Belongs to the ABC transporter superfamily.</text>
</comment>
<evidence type="ECO:0000256" key="7">
    <source>
        <dbReference type="ARBA" id="ARBA00022967"/>
    </source>
</evidence>
<dbReference type="CDD" id="cd03225">
    <property type="entry name" value="ABC_cobalt_CbiO_domain1"/>
    <property type="match status" value="2"/>
</dbReference>
<dbReference type="InterPro" id="IPR027417">
    <property type="entry name" value="P-loop_NTPase"/>
</dbReference>
<dbReference type="InterPro" id="IPR015856">
    <property type="entry name" value="ABC_transpr_CbiO/EcfA_su"/>
</dbReference>
<dbReference type="Pfam" id="PF00005">
    <property type="entry name" value="ABC_tran"/>
    <property type="match status" value="2"/>
</dbReference>
<dbReference type="SMART" id="SM00382">
    <property type="entry name" value="AAA"/>
    <property type="match status" value="2"/>
</dbReference>
<dbReference type="Proteomes" id="UP000425916">
    <property type="component" value="Chromosome"/>
</dbReference>
<dbReference type="GO" id="GO:0042626">
    <property type="term" value="F:ATPase-coupled transmembrane transporter activity"/>
    <property type="evidence" value="ECO:0007669"/>
    <property type="project" value="TreeGrafter"/>
</dbReference>
<dbReference type="RefSeq" id="WP_156275654.1">
    <property type="nucleotide sequence ID" value="NZ_CP046244.1"/>
</dbReference>
<keyword evidence="6 10" id="KW-0067">ATP-binding</keyword>
<dbReference type="PROSITE" id="PS00211">
    <property type="entry name" value="ABC_TRANSPORTER_1"/>
    <property type="match status" value="2"/>
</dbReference>
<dbReference type="GO" id="GO:0005524">
    <property type="term" value="F:ATP binding"/>
    <property type="evidence" value="ECO:0007669"/>
    <property type="project" value="UniProtKB-KW"/>
</dbReference>
<evidence type="ECO:0000256" key="2">
    <source>
        <dbReference type="ARBA" id="ARBA00005417"/>
    </source>
</evidence>
<feature type="domain" description="ABC transporter" evidence="9">
    <location>
        <begin position="4"/>
        <end position="244"/>
    </location>
</feature>
<evidence type="ECO:0000259" key="9">
    <source>
        <dbReference type="PROSITE" id="PS50893"/>
    </source>
</evidence>
<dbReference type="GO" id="GO:0043190">
    <property type="term" value="C:ATP-binding cassette (ABC) transporter complex"/>
    <property type="evidence" value="ECO:0007669"/>
    <property type="project" value="TreeGrafter"/>
</dbReference>
<dbReference type="FunFam" id="3.40.50.300:FF:000224">
    <property type="entry name" value="Energy-coupling factor transporter ATP-binding protein EcfA"/>
    <property type="match status" value="1"/>
</dbReference>
<dbReference type="GO" id="GO:0016887">
    <property type="term" value="F:ATP hydrolysis activity"/>
    <property type="evidence" value="ECO:0007669"/>
    <property type="project" value="InterPro"/>
</dbReference>
<evidence type="ECO:0000313" key="11">
    <source>
        <dbReference type="Proteomes" id="UP000425916"/>
    </source>
</evidence>
<keyword evidence="5" id="KW-0547">Nucleotide-binding</keyword>
<dbReference type="InterPro" id="IPR017871">
    <property type="entry name" value="ABC_transporter-like_CS"/>
</dbReference>
<keyword evidence="4" id="KW-1003">Cell membrane</keyword>
<dbReference type="PROSITE" id="PS50893">
    <property type="entry name" value="ABC_TRANSPORTER_2"/>
    <property type="match status" value="2"/>
</dbReference>
<accession>A0A6I5ZV08</accession>
<dbReference type="EC" id="3.6.3.-" evidence="10"/>
<dbReference type="InterPro" id="IPR003593">
    <property type="entry name" value="AAA+_ATPase"/>
</dbReference>
<keyword evidence="7" id="KW-1278">Translocase</keyword>
<dbReference type="NCBIfam" id="NF010167">
    <property type="entry name" value="PRK13648.1"/>
    <property type="match status" value="2"/>
</dbReference>
<dbReference type="PANTHER" id="PTHR43553">
    <property type="entry name" value="HEAVY METAL TRANSPORTER"/>
    <property type="match status" value="1"/>
</dbReference>
<comment type="subcellular location">
    <subcellularLocation>
        <location evidence="1">Cell membrane</location>
        <topology evidence="1">Peripheral membrane protein</topology>
    </subcellularLocation>
</comment>
<proteinExistence type="inferred from homology"/>
<feature type="domain" description="ABC transporter" evidence="9">
    <location>
        <begin position="294"/>
        <end position="523"/>
    </location>
</feature>
<keyword evidence="8" id="KW-0472">Membrane</keyword>
<dbReference type="InterPro" id="IPR050095">
    <property type="entry name" value="ECF_ABC_transporter_ATP-bd"/>
</dbReference>
<evidence type="ECO:0000256" key="4">
    <source>
        <dbReference type="ARBA" id="ARBA00022475"/>
    </source>
</evidence>
<protein>
    <submittedName>
        <fullName evidence="10">HMP/thiamine import ATP-binding protein YkoD</fullName>
        <ecNumber evidence="10">3.6.3.-</ecNumber>
    </submittedName>
</protein>
<keyword evidence="10" id="KW-0378">Hydrolase</keyword>
<name>A0A6I5ZV08_9FIRM</name>
<reference evidence="10 11" key="1">
    <citation type="submission" date="2019-11" db="EMBL/GenBank/DDBJ databases">
        <title>Genome sequence of Moorella glycerini DSM11254.</title>
        <authorList>
            <person name="Poehlein A."/>
            <person name="Boeer T."/>
            <person name="Daniel R."/>
        </authorList>
    </citation>
    <scope>NUCLEOTIDE SEQUENCE [LARGE SCALE GENOMIC DNA]</scope>
    <source>
        <strain evidence="10 11">DSM 11254</strain>
    </source>
</reference>
<evidence type="ECO:0000256" key="8">
    <source>
        <dbReference type="ARBA" id="ARBA00023136"/>
    </source>
</evidence>
<evidence type="ECO:0000256" key="5">
    <source>
        <dbReference type="ARBA" id="ARBA00022741"/>
    </source>
</evidence>
<keyword evidence="11" id="KW-1185">Reference proteome</keyword>
<evidence type="ECO:0000256" key="3">
    <source>
        <dbReference type="ARBA" id="ARBA00022448"/>
    </source>
</evidence>
<dbReference type="InterPro" id="IPR003439">
    <property type="entry name" value="ABC_transporter-like_ATP-bd"/>
</dbReference>
<dbReference type="AlphaFoldDB" id="A0A6I5ZV08"/>
<evidence type="ECO:0000256" key="1">
    <source>
        <dbReference type="ARBA" id="ARBA00004202"/>
    </source>
</evidence>
<dbReference type="SUPFAM" id="SSF52540">
    <property type="entry name" value="P-loop containing nucleoside triphosphate hydrolases"/>
    <property type="match status" value="2"/>
</dbReference>
<dbReference type="Gene3D" id="3.40.50.300">
    <property type="entry name" value="P-loop containing nucleotide triphosphate hydrolases"/>
    <property type="match status" value="2"/>
</dbReference>
<gene>
    <name evidence="10" type="primary">ykoD</name>
    <name evidence="10" type="ORF">MGLY_32860</name>
</gene>
<sequence length="572" mass="62744">MPLFQSENLTYYYPDRERPALQRMNLSIEEGEFLLVTGGSGSGKSTLARALAGLIPDFYGGRIGGKVYFQGRDMGQMARRQLAREVGMVFQDPEKQLVMTSVEAEVAFGLENLGLPQAEMSRRVAEVLSFLDLAEARGEFTNHLSGGQKQKLALAAVLAMQPQVLVLDEPTSQLDPVAAEEFLNLIKRLNEEMGLTIILIEQRLERCFHLADRVVFMEDGQIKYEGAPEELARWAVQRDIPFVPPVARFFARAGSPSIPITVKEGRRLLRSSFKVRTPVPLQPVAGENPGGPLLTMDKVWFTYPNGREALQDISWQVNAGEVVAVLGNNGAGKSTLLKTMAGLLKPGRGRVQLMGRDLSGRGRPAAGRVAYLSQNPNDYLFQDTVEEELLFTLKNCGLPDDGVVDDLLEKLALQRCRRVNPRDLSSGERQRVALASVLVTRPRLLVLDEPTRGMDYWLKDELGEMLTGLSREGVSVVLVTHDVEFAAAYATRVLLLFAGRVVADGPKHQVLGQSVFYSTQMGKMCRGYVDGVLTVPDALERLVPAWFGPGCSSLSPPADAPGRPAARTVPAG</sequence>
<dbReference type="EMBL" id="CP046244">
    <property type="protein sequence ID" value="QGP93863.1"/>
    <property type="molecule type" value="Genomic_DNA"/>
</dbReference>
<evidence type="ECO:0000313" key="10">
    <source>
        <dbReference type="EMBL" id="QGP93863.1"/>
    </source>
</evidence>
<keyword evidence="3" id="KW-0813">Transport</keyword>
<organism evidence="10 11">
    <name type="scientific">Neomoorella glycerini</name>
    <dbReference type="NCBI Taxonomy" id="55779"/>
    <lineage>
        <taxon>Bacteria</taxon>
        <taxon>Bacillati</taxon>
        <taxon>Bacillota</taxon>
        <taxon>Clostridia</taxon>
        <taxon>Neomoorellales</taxon>
        <taxon>Neomoorellaceae</taxon>
        <taxon>Neomoorella</taxon>
    </lineage>
</organism>
<dbReference type="OrthoDB" id="501320at2"/>
<evidence type="ECO:0000256" key="6">
    <source>
        <dbReference type="ARBA" id="ARBA00022840"/>
    </source>
</evidence>